<dbReference type="Gene3D" id="3.90.1580.10">
    <property type="entry name" value="paralog of FGE (formylglycine-generating enzyme)"/>
    <property type="match status" value="1"/>
</dbReference>
<evidence type="ECO:0000259" key="2">
    <source>
        <dbReference type="Pfam" id="PF03781"/>
    </source>
</evidence>
<comment type="caution">
    <text evidence="3">The sequence shown here is derived from an EMBL/GenBank/DDBJ whole genome shotgun (WGS) entry which is preliminary data.</text>
</comment>
<dbReference type="EMBL" id="JAMTCJ010000001">
    <property type="protein sequence ID" value="MCP2174672.1"/>
    <property type="molecule type" value="Genomic_DNA"/>
</dbReference>
<gene>
    <name evidence="3" type="ORF">LX13_000479</name>
</gene>
<feature type="region of interest" description="Disordered" evidence="1">
    <location>
        <begin position="1"/>
        <end position="25"/>
    </location>
</feature>
<dbReference type="RefSeq" id="WP_301300464.1">
    <property type="nucleotide sequence ID" value="NZ_BAAAJQ010000001.1"/>
</dbReference>
<accession>A0ABT1H8U2</accession>
<keyword evidence="4" id="KW-1185">Reference proteome</keyword>
<dbReference type="InterPro" id="IPR005532">
    <property type="entry name" value="SUMF_dom"/>
</dbReference>
<proteinExistence type="predicted"/>
<dbReference type="Proteomes" id="UP001206895">
    <property type="component" value="Unassembled WGS sequence"/>
</dbReference>
<dbReference type="InterPro" id="IPR042095">
    <property type="entry name" value="SUMF_sf"/>
</dbReference>
<organism evidence="3 4">
    <name type="scientific">Williamsia maris</name>
    <dbReference type="NCBI Taxonomy" id="72806"/>
    <lineage>
        <taxon>Bacteria</taxon>
        <taxon>Bacillati</taxon>
        <taxon>Actinomycetota</taxon>
        <taxon>Actinomycetes</taxon>
        <taxon>Mycobacteriales</taxon>
        <taxon>Nocardiaceae</taxon>
        <taxon>Williamsia</taxon>
    </lineage>
</organism>
<name>A0ABT1H8U2_9NOCA</name>
<protein>
    <submittedName>
        <fullName evidence="3">Formylglycine-generating enzyme, required for sulfatase activity, contains SUMF1/FGE domain</fullName>
    </submittedName>
</protein>
<dbReference type="PANTHER" id="PTHR23150:SF19">
    <property type="entry name" value="FORMYLGLYCINE-GENERATING ENZYME"/>
    <property type="match status" value="1"/>
</dbReference>
<evidence type="ECO:0000313" key="4">
    <source>
        <dbReference type="Proteomes" id="UP001206895"/>
    </source>
</evidence>
<dbReference type="Pfam" id="PF03781">
    <property type="entry name" value="FGE-sulfatase"/>
    <property type="match status" value="1"/>
</dbReference>
<feature type="domain" description="Sulfatase-modifying factor enzyme-like" evidence="2">
    <location>
        <begin position="39"/>
        <end position="317"/>
    </location>
</feature>
<sequence length="321" mass="34373">MSDACCMPGRGSLPPDDVGAATGRGVDTGRLHKVDQRPVAAGTFVMGDAHGDGLRADGELPLHVVELSGFVIDETAVTTTDFAAFVDATGYRTSAERAGTSAVFGALVADDSTVVGRAPTAPWWVEVRGADWAHPEGPGSDIATRADHPVVHVSFVDAQAYCDWAGRSLPTEAQWEYAARGGLHGARFPWGDELVDASGVRRCAIYAPDLWGAPFPAEQGIGVGVIPTMPVRSFAPNGFGLWQTVGNVWEWCADRYDPRYYRHSPRQDPTGPDRGASRVLRGGSYLCDDSYCSRYRVAARSHNTVESSSGNTGFRTVARSR</sequence>
<dbReference type="PANTHER" id="PTHR23150">
    <property type="entry name" value="SULFATASE MODIFYING FACTOR 1, 2"/>
    <property type="match status" value="1"/>
</dbReference>
<reference evidence="3 4" key="1">
    <citation type="submission" date="2022-06" db="EMBL/GenBank/DDBJ databases">
        <title>Genomic Encyclopedia of Archaeal and Bacterial Type Strains, Phase II (KMG-II): from individual species to whole genera.</title>
        <authorList>
            <person name="Goeker M."/>
        </authorList>
    </citation>
    <scope>NUCLEOTIDE SEQUENCE [LARGE SCALE GENOMIC DNA]</scope>
    <source>
        <strain evidence="3 4">DSM 44693</strain>
    </source>
</reference>
<evidence type="ECO:0000256" key="1">
    <source>
        <dbReference type="SAM" id="MobiDB-lite"/>
    </source>
</evidence>
<dbReference type="InterPro" id="IPR016187">
    <property type="entry name" value="CTDL_fold"/>
</dbReference>
<dbReference type="SUPFAM" id="SSF56436">
    <property type="entry name" value="C-type lectin-like"/>
    <property type="match status" value="1"/>
</dbReference>
<dbReference type="InterPro" id="IPR051043">
    <property type="entry name" value="Sulfatase_Mod_Factor_Kinase"/>
</dbReference>
<evidence type="ECO:0000313" key="3">
    <source>
        <dbReference type="EMBL" id="MCP2174672.1"/>
    </source>
</evidence>